<reference evidence="3" key="1">
    <citation type="submission" date="2017-02" db="UniProtKB">
        <authorList>
            <consortium name="WormBaseParasite"/>
        </authorList>
    </citation>
    <scope>IDENTIFICATION</scope>
</reference>
<protein>
    <submittedName>
        <fullName evidence="3">Uncharacterized protein</fullName>
    </submittedName>
</protein>
<dbReference type="AlphaFoldDB" id="A0A0N4ZLZ0"/>
<evidence type="ECO:0000313" key="2">
    <source>
        <dbReference type="Proteomes" id="UP000038045"/>
    </source>
</evidence>
<feature type="chain" id="PRO_5005892048" evidence="1">
    <location>
        <begin position="26"/>
        <end position="142"/>
    </location>
</feature>
<sequence length="142" mass="16446">MNSKLVILISFLFIVFLLNIQTADGKSCFPFVYIDFNVTLTCEQRRICASEVDLSLTFTATGDHRAWKKIENPTSNTVLLKSDYPTSVFYQNIDAFITVIYRYSSQICLNNNCIDRVQIKVRDECLYCDKSHPKQCHETIRI</sequence>
<dbReference type="Proteomes" id="UP000038045">
    <property type="component" value="Unplaced"/>
</dbReference>
<dbReference type="WBParaSite" id="PTRK_0000952725.1">
    <property type="protein sequence ID" value="PTRK_0000952725.1"/>
    <property type="gene ID" value="PTRK_0000952725"/>
</dbReference>
<name>A0A0N4ZLZ0_PARTI</name>
<proteinExistence type="predicted"/>
<evidence type="ECO:0000256" key="1">
    <source>
        <dbReference type="SAM" id="SignalP"/>
    </source>
</evidence>
<accession>A0A0N4ZLZ0</accession>
<keyword evidence="1" id="KW-0732">Signal</keyword>
<organism evidence="2 3">
    <name type="scientific">Parastrongyloides trichosuri</name>
    <name type="common">Possum-specific nematode worm</name>
    <dbReference type="NCBI Taxonomy" id="131310"/>
    <lineage>
        <taxon>Eukaryota</taxon>
        <taxon>Metazoa</taxon>
        <taxon>Ecdysozoa</taxon>
        <taxon>Nematoda</taxon>
        <taxon>Chromadorea</taxon>
        <taxon>Rhabditida</taxon>
        <taxon>Tylenchina</taxon>
        <taxon>Panagrolaimomorpha</taxon>
        <taxon>Strongyloidoidea</taxon>
        <taxon>Strongyloididae</taxon>
        <taxon>Parastrongyloides</taxon>
    </lineage>
</organism>
<keyword evidence="2" id="KW-1185">Reference proteome</keyword>
<evidence type="ECO:0000313" key="3">
    <source>
        <dbReference type="WBParaSite" id="PTRK_0000952725.1"/>
    </source>
</evidence>
<feature type="signal peptide" evidence="1">
    <location>
        <begin position="1"/>
        <end position="25"/>
    </location>
</feature>